<reference evidence="6 7" key="1">
    <citation type="journal article" date="2011" name="Nature">
        <title>A high-resolution map of human evolutionary constraint using 29 mammals.</title>
        <authorList>
            <person name="Lindblad-Toh K."/>
            <person name="Garber M."/>
            <person name="Zuk O."/>
            <person name="Lin M.F."/>
            <person name="Parker B.J."/>
            <person name="Washietl S."/>
            <person name="Kheradpour P."/>
            <person name="Ernst J."/>
            <person name="Jordan G."/>
            <person name="Mauceli E."/>
            <person name="Ward L.D."/>
            <person name="Lowe C.B."/>
            <person name="Holloway A.K."/>
            <person name="Clamp M."/>
            <person name="Gnerre S."/>
            <person name="Alfoldi J."/>
            <person name="Beal K."/>
            <person name="Chang J."/>
            <person name="Clawson H."/>
            <person name="Cuff J."/>
            <person name="Di Palma F."/>
            <person name="Fitzgerald S."/>
            <person name="Flicek P."/>
            <person name="Guttman M."/>
            <person name="Hubisz M.J."/>
            <person name="Jaffe D.B."/>
            <person name="Jungreis I."/>
            <person name="Kent W.J."/>
            <person name="Kostka D."/>
            <person name="Lara M."/>
            <person name="Martins A.L."/>
            <person name="Massingham T."/>
            <person name="Moltke I."/>
            <person name="Raney B.J."/>
            <person name="Rasmussen M.D."/>
            <person name="Robinson J."/>
            <person name="Stark A."/>
            <person name="Vilella A.J."/>
            <person name="Wen J."/>
            <person name="Xie X."/>
            <person name="Zody M.C."/>
            <person name="Baldwin J."/>
            <person name="Bloom T."/>
            <person name="Chin C.W."/>
            <person name="Heiman D."/>
            <person name="Nicol R."/>
            <person name="Nusbaum C."/>
            <person name="Young S."/>
            <person name="Wilkinson J."/>
            <person name="Worley K.C."/>
            <person name="Kovar C.L."/>
            <person name="Muzny D.M."/>
            <person name="Gibbs R.A."/>
            <person name="Cree A."/>
            <person name="Dihn H.H."/>
            <person name="Fowler G."/>
            <person name="Jhangiani S."/>
            <person name="Joshi V."/>
            <person name="Lee S."/>
            <person name="Lewis L.R."/>
            <person name="Nazareth L.V."/>
            <person name="Okwuonu G."/>
            <person name="Santibanez J."/>
            <person name="Warren W.C."/>
            <person name="Mardis E.R."/>
            <person name="Weinstock G.M."/>
            <person name="Wilson R.K."/>
            <person name="Delehaunty K."/>
            <person name="Dooling D."/>
            <person name="Fronik C."/>
            <person name="Fulton L."/>
            <person name="Fulton B."/>
            <person name="Graves T."/>
            <person name="Minx P."/>
            <person name="Sodergren E."/>
            <person name="Birney E."/>
            <person name="Margulies E.H."/>
            <person name="Herrero J."/>
            <person name="Green E.D."/>
            <person name="Haussler D."/>
            <person name="Siepel A."/>
            <person name="Goldman N."/>
            <person name="Pollard K.S."/>
            <person name="Pedersen J.S."/>
            <person name="Lander E.S."/>
            <person name="Kellis M."/>
        </authorList>
    </citation>
    <scope>NUCLEOTIDE SEQUENCE [LARGE SCALE GENOMIC DNA]</scope>
    <source>
        <strain evidence="7">Thorbecke</strain>
    </source>
</reference>
<gene>
    <name evidence="6" type="primary">NLRP11</name>
</gene>
<dbReference type="SUPFAM" id="SSF52047">
    <property type="entry name" value="RNI-like"/>
    <property type="match status" value="1"/>
</dbReference>
<reference evidence="6" key="3">
    <citation type="submission" date="2025-09" db="UniProtKB">
        <authorList>
            <consortium name="Ensembl"/>
        </authorList>
    </citation>
    <scope>IDENTIFICATION</scope>
    <source>
        <strain evidence="6">Thorbecke</strain>
    </source>
</reference>
<keyword evidence="4" id="KW-0067">ATP-binding</keyword>
<dbReference type="PANTHER" id="PTHR45690">
    <property type="entry name" value="NACHT, LRR AND PYD DOMAINS-CONTAINING PROTEIN 12"/>
    <property type="match status" value="1"/>
</dbReference>
<proteinExistence type="predicted"/>
<dbReference type="Bgee" id="ENSOCUG00000002650">
    <property type="expression patterns" value="Expressed in ovary"/>
</dbReference>
<dbReference type="GO" id="GO:0005524">
    <property type="term" value="F:ATP binding"/>
    <property type="evidence" value="ECO:0007669"/>
    <property type="project" value="UniProtKB-KW"/>
</dbReference>
<keyword evidence="7" id="KW-1185">Reference proteome</keyword>
<protein>
    <submittedName>
        <fullName evidence="6">NLR family pyrin domain containing 11</fullName>
    </submittedName>
</protein>
<dbReference type="CDD" id="cd08320">
    <property type="entry name" value="Pyrin_NALPs"/>
    <property type="match status" value="1"/>
</dbReference>
<dbReference type="GO" id="GO:0050727">
    <property type="term" value="P:regulation of inflammatory response"/>
    <property type="evidence" value="ECO:0007669"/>
    <property type="project" value="TreeGrafter"/>
</dbReference>
<accession>G1SI04</accession>
<keyword evidence="1" id="KW-0433">Leucine-rich repeat</keyword>
<dbReference type="SMART" id="SM01289">
    <property type="entry name" value="PYRIN"/>
    <property type="match status" value="1"/>
</dbReference>
<dbReference type="Gene3D" id="3.80.10.10">
    <property type="entry name" value="Ribonuclease Inhibitor"/>
    <property type="match status" value="3"/>
</dbReference>
<evidence type="ECO:0000313" key="7">
    <source>
        <dbReference type="Proteomes" id="UP000001811"/>
    </source>
</evidence>
<sequence>MAMLDLTDLDLLWFLQTLSDKEFQSFKDCLEHDPLALGLTQLPLLPLRRAGREELVDILTATYEAQDTWMMAGNAFDKINRIDLCERIRRRRRRHEEIDKVVVGRKVLYQWEQCPFAEVHNYFYGEIAINTLHVLQNSYTSNSDYSAKNLNVFLFGEGAIGKTMVIRMAVLGWIKEEIWKDTISYVVYLTSHEINQITCCSLVELISKDWPGGYAPVADILAYSKHLLFILEDLDNINCSLNVDELALCSDSRQQVPMSVLLASLLQRKMAPGSWFLISSRFGGETAMRTLMKHSDYCLTLQFSDERRKLYFTLFFRNEQKVMTACRLVHDNEMLISLCQVPALCWVTCTALSRHLGKGDDIKLSYQTHTDVFTHFLANTLTPEAGATGGQHRLVLLERLCTLAVEGLLHDTQNFSDEDLRSVGLTEDDVSLVQARKILVRCSNIQDRHTFIHLKVQEFCAAIAYMMILNSCQIPSASRKLKEKRETYPDFSPVTVSIFGLLNEKRRKILETSFGCQLLVEPLRQYFRQQMECLSNNPKAMEYHMPVFYCLFENQEEEFVKQIMGFFLQATVNIRTSRDLMVSSYCLKHSQTLQRLKLGVLFVFKHKDPNVKLTSRQVRNLAYWRDICSLLHTNENLRELELCNSDLHSTSERILCKSLTHASCRLQTLKLSNLAVGSEFDDLFRAIAQIKSLTSLSLNRMDMSPKMFSLLHEILDSPACNLQHLCLMKCDLKASACRDVASLLVDSKKLKKLTLSNNPLKNDGVKILCDALLHPNCILESLVLFFCCLTEACCSSIGRVLLLSKTLKHLDLSVNFLQNHGVLVLTLPLMFPTCKLQELELSGCFFNGDVCRDIASAIVNNQNLRSLELGSNYLGDAGVTLLCEALRHPSCKLENIGLEECMLTSASCESLASVLRSSKTLKRLNLLGNKLGDEGIVQLVQGLGEPSCVLQTLGPHLHSRGFCKGVAATGEDHWKPSFLIFYRFTYLKGRVREKGNNRALRSAGSFPKWLATTARLGQTEARSLELHPGPLHG</sequence>
<dbReference type="InterPro" id="IPR041267">
    <property type="entry name" value="NLRP_HD2"/>
</dbReference>
<dbReference type="InterPro" id="IPR032675">
    <property type="entry name" value="LRR_dom_sf"/>
</dbReference>
<dbReference type="InterPro" id="IPR027417">
    <property type="entry name" value="P-loop_NTPase"/>
</dbReference>
<evidence type="ECO:0000313" key="6">
    <source>
        <dbReference type="Ensembl" id="ENSOCUP00000002291.4"/>
    </source>
</evidence>
<dbReference type="Proteomes" id="UP000001811">
    <property type="component" value="Unplaced"/>
</dbReference>
<dbReference type="Gene3D" id="3.40.50.300">
    <property type="entry name" value="P-loop containing nucleotide triphosphate hydrolases"/>
    <property type="match status" value="1"/>
</dbReference>
<evidence type="ECO:0000256" key="4">
    <source>
        <dbReference type="ARBA" id="ARBA00022840"/>
    </source>
</evidence>
<dbReference type="HOGENOM" id="CLU_002274_2_1_1"/>
<dbReference type="PROSITE" id="PS50824">
    <property type="entry name" value="DAPIN"/>
    <property type="match status" value="1"/>
</dbReference>
<dbReference type="STRING" id="9986.ENSOCUP00000002291"/>
<dbReference type="Pfam" id="PF02758">
    <property type="entry name" value="PYRIN"/>
    <property type="match status" value="1"/>
</dbReference>
<dbReference type="InterPro" id="IPR041075">
    <property type="entry name" value="NOD1/2_WH"/>
</dbReference>
<dbReference type="InParanoid" id="G1SI04"/>
<dbReference type="eggNOG" id="ENOG502QQ5H">
    <property type="taxonomic scope" value="Eukaryota"/>
</dbReference>
<reference evidence="6" key="2">
    <citation type="submission" date="2025-08" db="UniProtKB">
        <authorList>
            <consortium name="Ensembl"/>
        </authorList>
    </citation>
    <scope>IDENTIFICATION</scope>
    <source>
        <strain evidence="6">Thorbecke</strain>
    </source>
</reference>
<dbReference type="PaxDb" id="9986-ENSOCUP00000002291"/>
<keyword evidence="2" id="KW-0677">Repeat</keyword>
<dbReference type="GeneTree" id="ENSGT00940000163635"/>
<dbReference type="Pfam" id="PF17779">
    <property type="entry name" value="WHD_NOD2"/>
    <property type="match status" value="1"/>
</dbReference>
<dbReference type="SMART" id="SM00368">
    <property type="entry name" value="LRR_RI"/>
    <property type="match status" value="7"/>
</dbReference>
<evidence type="ECO:0000256" key="1">
    <source>
        <dbReference type="ARBA" id="ARBA00022614"/>
    </source>
</evidence>
<dbReference type="InterPro" id="IPR011029">
    <property type="entry name" value="DEATH-like_dom_sf"/>
</dbReference>
<dbReference type="InterPro" id="IPR050637">
    <property type="entry name" value="NLRP_innate_immun_reg"/>
</dbReference>
<dbReference type="Ensembl" id="ENSOCUT00000002650.4">
    <property type="protein sequence ID" value="ENSOCUP00000002291.4"/>
    <property type="gene ID" value="ENSOCUG00000002650.4"/>
</dbReference>
<organism evidence="6 7">
    <name type="scientific">Oryctolagus cuniculus</name>
    <name type="common">Rabbit</name>
    <dbReference type="NCBI Taxonomy" id="9986"/>
    <lineage>
        <taxon>Eukaryota</taxon>
        <taxon>Metazoa</taxon>
        <taxon>Chordata</taxon>
        <taxon>Craniata</taxon>
        <taxon>Vertebrata</taxon>
        <taxon>Euteleostomi</taxon>
        <taxon>Mammalia</taxon>
        <taxon>Eutheria</taxon>
        <taxon>Euarchontoglires</taxon>
        <taxon>Glires</taxon>
        <taxon>Lagomorpha</taxon>
        <taxon>Leporidae</taxon>
        <taxon>Oryctolagus</taxon>
    </lineage>
</organism>
<dbReference type="Gene3D" id="1.10.533.10">
    <property type="entry name" value="Death Domain, Fas"/>
    <property type="match status" value="1"/>
</dbReference>
<evidence type="ECO:0000259" key="5">
    <source>
        <dbReference type="PROSITE" id="PS50824"/>
    </source>
</evidence>
<feature type="domain" description="Pyrin" evidence="5">
    <location>
        <begin position="3"/>
        <end position="94"/>
    </location>
</feature>
<evidence type="ECO:0000256" key="2">
    <source>
        <dbReference type="ARBA" id="ARBA00022737"/>
    </source>
</evidence>
<dbReference type="Pfam" id="PF05729">
    <property type="entry name" value="NACHT"/>
    <property type="match status" value="1"/>
</dbReference>
<dbReference type="PANTHER" id="PTHR45690:SF5">
    <property type="entry name" value="NACHT, LRR AND PYD DOMAINS-CONTAINING PROTEIN 11"/>
    <property type="match status" value="1"/>
</dbReference>
<evidence type="ECO:0000256" key="3">
    <source>
        <dbReference type="ARBA" id="ARBA00022741"/>
    </source>
</evidence>
<dbReference type="AlphaFoldDB" id="G1SI04"/>
<dbReference type="Pfam" id="PF17776">
    <property type="entry name" value="NLRC4_HD2"/>
    <property type="match status" value="1"/>
</dbReference>
<keyword evidence="3" id="KW-0547">Nucleotide-binding</keyword>
<dbReference type="InterPro" id="IPR007111">
    <property type="entry name" value="NACHT_NTPase"/>
</dbReference>
<dbReference type="GO" id="GO:0005737">
    <property type="term" value="C:cytoplasm"/>
    <property type="evidence" value="ECO:0007669"/>
    <property type="project" value="TreeGrafter"/>
</dbReference>
<dbReference type="SUPFAM" id="SSF47986">
    <property type="entry name" value="DEATH domain"/>
    <property type="match status" value="1"/>
</dbReference>
<name>G1SI04_RABIT</name>
<dbReference type="InterPro" id="IPR004020">
    <property type="entry name" value="DAPIN"/>
</dbReference>